<evidence type="ECO:0000313" key="1">
    <source>
        <dbReference type="EMBL" id="OTG21672.1"/>
    </source>
</evidence>
<dbReference type="InParanoid" id="A0A251UFW0"/>
<dbReference type="EMBL" id="CM007896">
    <property type="protein sequence ID" value="OTG21672.1"/>
    <property type="molecule type" value="Genomic_DNA"/>
</dbReference>
<name>A0A251UFW0_HELAN</name>
<reference evidence="2" key="1">
    <citation type="journal article" date="2017" name="Nature">
        <title>The sunflower genome provides insights into oil metabolism, flowering and Asterid evolution.</title>
        <authorList>
            <person name="Badouin H."/>
            <person name="Gouzy J."/>
            <person name="Grassa C.J."/>
            <person name="Murat F."/>
            <person name="Staton S.E."/>
            <person name="Cottret L."/>
            <person name="Lelandais-Briere C."/>
            <person name="Owens G.L."/>
            <person name="Carrere S."/>
            <person name="Mayjonade B."/>
            <person name="Legrand L."/>
            <person name="Gill N."/>
            <person name="Kane N.C."/>
            <person name="Bowers J.E."/>
            <person name="Hubner S."/>
            <person name="Bellec A."/>
            <person name="Berard A."/>
            <person name="Berges H."/>
            <person name="Blanchet N."/>
            <person name="Boniface M.C."/>
            <person name="Brunel D."/>
            <person name="Catrice O."/>
            <person name="Chaidir N."/>
            <person name="Claudel C."/>
            <person name="Donnadieu C."/>
            <person name="Faraut T."/>
            <person name="Fievet G."/>
            <person name="Helmstetter N."/>
            <person name="King M."/>
            <person name="Knapp S.J."/>
            <person name="Lai Z."/>
            <person name="Le Paslier M.C."/>
            <person name="Lippi Y."/>
            <person name="Lorenzon L."/>
            <person name="Mandel J.R."/>
            <person name="Marage G."/>
            <person name="Marchand G."/>
            <person name="Marquand E."/>
            <person name="Bret-Mestries E."/>
            <person name="Morien E."/>
            <person name="Nambeesan S."/>
            <person name="Nguyen T."/>
            <person name="Pegot-Espagnet P."/>
            <person name="Pouilly N."/>
            <person name="Raftis F."/>
            <person name="Sallet E."/>
            <person name="Schiex T."/>
            <person name="Thomas J."/>
            <person name="Vandecasteele C."/>
            <person name="Vares D."/>
            <person name="Vear F."/>
            <person name="Vautrin S."/>
            <person name="Crespi M."/>
            <person name="Mangin B."/>
            <person name="Burke J.M."/>
            <person name="Salse J."/>
            <person name="Munos S."/>
            <person name="Vincourt P."/>
            <person name="Rieseberg L.H."/>
            <person name="Langlade N.B."/>
        </authorList>
    </citation>
    <scope>NUCLEOTIDE SEQUENCE [LARGE SCALE GENOMIC DNA]</scope>
    <source>
        <strain evidence="2">cv. SF193</strain>
    </source>
</reference>
<sequence length="54" mass="6097">MLCKGCELTSVCSAVNHRKSIKSQVVNNVLSRLSRIIRFEPSSAQMFNTYGRHV</sequence>
<proteinExistence type="predicted"/>
<organism evidence="1 2">
    <name type="scientific">Helianthus annuus</name>
    <name type="common">Common sunflower</name>
    <dbReference type="NCBI Taxonomy" id="4232"/>
    <lineage>
        <taxon>Eukaryota</taxon>
        <taxon>Viridiplantae</taxon>
        <taxon>Streptophyta</taxon>
        <taxon>Embryophyta</taxon>
        <taxon>Tracheophyta</taxon>
        <taxon>Spermatophyta</taxon>
        <taxon>Magnoliopsida</taxon>
        <taxon>eudicotyledons</taxon>
        <taxon>Gunneridae</taxon>
        <taxon>Pentapetalae</taxon>
        <taxon>asterids</taxon>
        <taxon>campanulids</taxon>
        <taxon>Asterales</taxon>
        <taxon>Asteraceae</taxon>
        <taxon>Asteroideae</taxon>
        <taxon>Heliantheae alliance</taxon>
        <taxon>Heliantheae</taxon>
        <taxon>Helianthus</taxon>
    </lineage>
</organism>
<evidence type="ECO:0000313" key="2">
    <source>
        <dbReference type="Proteomes" id="UP000215914"/>
    </source>
</evidence>
<dbReference type="Proteomes" id="UP000215914">
    <property type="component" value="Chromosome 7"/>
</dbReference>
<gene>
    <name evidence="1" type="ORF">HannXRQ_Chr07g0206691</name>
</gene>
<dbReference type="AlphaFoldDB" id="A0A251UFW0"/>
<protein>
    <submittedName>
        <fullName evidence="1">Uncharacterized protein</fullName>
    </submittedName>
</protein>
<keyword evidence="2" id="KW-1185">Reference proteome</keyword>
<accession>A0A251UFW0</accession>